<gene>
    <name evidence="1" type="ORF">A3Q56_05647</name>
</gene>
<dbReference type="EMBL" id="LWCA01000883">
    <property type="protein sequence ID" value="OAF66600.1"/>
    <property type="molecule type" value="Genomic_DNA"/>
</dbReference>
<accession>A0A177AXL0</accession>
<dbReference type="AlphaFoldDB" id="A0A177AXL0"/>
<evidence type="ECO:0000313" key="2">
    <source>
        <dbReference type="Proteomes" id="UP000078046"/>
    </source>
</evidence>
<evidence type="ECO:0000313" key="1">
    <source>
        <dbReference type="EMBL" id="OAF66600.1"/>
    </source>
</evidence>
<name>A0A177AXL0_9BILA</name>
<dbReference type="OrthoDB" id="10056860at2759"/>
<proteinExistence type="predicted"/>
<protein>
    <submittedName>
        <fullName evidence="1">Uncharacterized protein</fullName>
    </submittedName>
</protein>
<organism evidence="1 2">
    <name type="scientific">Intoshia linei</name>
    <dbReference type="NCBI Taxonomy" id="1819745"/>
    <lineage>
        <taxon>Eukaryota</taxon>
        <taxon>Metazoa</taxon>
        <taxon>Spiralia</taxon>
        <taxon>Lophotrochozoa</taxon>
        <taxon>Mesozoa</taxon>
        <taxon>Orthonectida</taxon>
        <taxon>Rhopaluridae</taxon>
        <taxon>Intoshia</taxon>
    </lineage>
</organism>
<keyword evidence="2" id="KW-1185">Reference proteome</keyword>
<comment type="caution">
    <text evidence="1">The sequence shown here is derived from an EMBL/GenBank/DDBJ whole genome shotgun (WGS) entry which is preliminary data.</text>
</comment>
<reference evidence="1 2" key="1">
    <citation type="submission" date="2016-04" db="EMBL/GenBank/DDBJ databases">
        <title>The genome of Intoshia linei affirms orthonectids as highly simplified spiralians.</title>
        <authorList>
            <person name="Mikhailov K.V."/>
            <person name="Slusarev G.S."/>
            <person name="Nikitin M.A."/>
            <person name="Logacheva M.D."/>
            <person name="Penin A."/>
            <person name="Aleoshin V."/>
            <person name="Panchin Y.V."/>
        </authorList>
    </citation>
    <scope>NUCLEOTIDE SEQUENCE [LARGE SCALE GENOMIC DNA]</scope>
    <source>
        <strain evidence="1">Intl2013</strain>
        <tissue evidence="1">Whole animal</tissue>
    </source>
</reference>
<sequence length="103" mass="11945">MPINVLRISKYAIGSLMSLSIYTCYNNGCNIWASNHVTKIGFKERKIVEYENRIRQFSGPDKIFRYFATVSVESNNQQSKTLMTTDDFISLVYKGLKTQNYIK</sequence>
<dbReference type="Proteomes" id="UP000078046">
    <property type="component" value="Unassembled WGS sequence"/>
</dbReference>